<protein>
    <submittedName>
        <fullName evidence="3">YtxH domain-containing protein</fullName>
    </submittedName>
</protein>
<gene>
    <name evidence="3" type="ORF">I3V53_06800</name>
</gene>
<organism evidence="3 4">
    <name type="scientific">Staphylococcus epidermidis</name>
    <dbReference type="NCBI Taxonomy" id="1282"/>
    <lineage>
        <taxon>Bacteria</taxon>
        <taxon>Bacillati</taxon>
        <taxon>Bacillota</taxon>
        <taxon>Bacilli</taxon>
        <taxon>Bacillales</taxon>
        <taxon>Staphylococcaceae</taxon>
        <taxon>Staphylococcus</taxon>
    </lineage>
</organism>
<evidence type="ECO:0000256" key="1">
    <source>
        <dbReference type="SAM" id="MobiDB-lite"/>
    </source>
</evidence>
<proteinExistence type="predicted"/>
<reference evidence="3" key="1">
    <citation type="submission" date="2020-11" db="EMBL/GenBank/DDBJ databases">
        <title>Molecular epidemiology and genomic profiles of multidrug-resistant bacteria collected from clinical sources in South Africa.</title>
        <authorList>
            <person name="Asante J."/>
            <person name="Amoako D.G."/>
        </authorList>
    </citation>
    <scope>NUCLEOTIDE SEQUENCE</scope>
    <source>
        <strain evidence="3">C68</strain>
    </source>
</reference>
<accession>A0A8I0W8V6</accession>
<feature type="compositionally biased region" description="Basic and acidic residues" evidence="1">
    <location>
        <begin position="331"/>
        <end position="352"/>
    </location>
</feature>
<feature type="transmembrane region" description="Helical" evidence="2">
    <location>
        <begin position="20"/>
        <end position="42"/>
    </location>
</feature>
<keyword evidence="2" id="KW-0812">Transmembrane</keyword>
<feature type="region of interest" description="Disordered" evidence="1">
    <location>
        <begin position="303"/>
        <end position="383"/>
    </location>
</feature>
<feature type="transmembrane region" description="Helical" evidence="2">
    <location>
        <begin position="118"/>
        <end position="138"/>
    </location>
</feature>
<evidence type="ECO:0000313" key="3">
    <source>
        <dbReference type="EMBL" id="MBF9303792.1"/>
    </source>
</evidence>
<name>A0A8I0W8V6_STAEP</name>
<comment type="caution">
    <text evidence="3">The sequence shown here is derived from an EMBL/GenBank/DDBJ whole genome shotgun (WGS) entry which is preliminary data.</text>
</comment>
<keyword evidence="2" id="KW-1133">Transmembrane helix</keyword>
<sequence length="383" mass="43483">MFNYYKSGFQKAKPHNLKLILLSLITFVICYITSNIAFSLVILRAQRLPMLAQLGESTTKPIISIIFILLILALLFIFVGYPLITGTVYAIQKAINKEKVLFSDLFFAFKKGKYAKSVILALITLVLFIVIVLILVLLNKLYSLALSPILIGLQQSISGYDNPMGILITIQIVLLLITGFISSIFYWFVIIFIINYTTAYTEDSSRKVMSNLKEGFKGIKNGKKTWFKFFIGVLLISLLASIINKPLLFGVQYLTSSMSQTVAQTIIIIARIVSIVLRLCLYYILIFGIINYFVRRGDKPVKSKRRHKNKDINKGNVNDKVDTTLNASNSKDTEADKMKDQQTHIQQDKTDSQENNIDDSIKEKVNENKENVTEQSKNLFDKK</sequence>
<keyword evidence="2" id="KW-0472">Membrane</keyword>
<feature type="transmembrane region" description="Helical" evidence="2">
    <location>
        <begin position="263"/>
        <end position="294"/>
    </location>
</feature>
<feature type="transmembrane region" description="Helical" evidence="2">
    <location>
        <begin position="226"/>
        <end position="243"/>
    </location>
</feature>
<feature type="compositionally biased region" description="Polar residues" evidence="1">
    <location>
        <begin position="373"/>
        <end position="383"/>
    </location>
</feature>
<dbReference type="EMBL" id="JADPYN010000010">
    <property type="protein sequence ID" value="MBF9303792.1"/>
    <property type="molecule type" value="Genomic_DNA"/>
</dbReference>
<evidence type="ECO:0000313" key="4">
    <source>
        <dbReference type="Proteomes" id="UP000622362"/>
    </source>
</evidence>
<feature type="compositionally biased region" description="Basic and acidic residues" evidence="1">
    <location>
        <begin position="359"/>
        <end position="372"/>
    </location>
</feature>
<evidence type="ECO:0000256" key="2">
    <source>
        <dbReference type="SAM" id="Phobius"/>
    </source>
</evidence>
<dbReference type="Proteomes" id="UP000622362">
    <property type="component" value="Unassembled WGS sequence"/>
</dbReference>
<feature type="transmembrane region" description="Helical" evidence="2">
    <location>
        <begin position="166"/>
        <end position="197"/>
    </location>
</feature>
<feature type="transmembrane region" description="Helical" evidence="2">
    <location>
        <begin position="62"/>
        <end position="91"/>
    </location>
</feature>
<feature type="compositionally biased region" description="Basic and acidic residues" evidence="1">
    <location>
        <begin position="310"/>
        <end position="322"/>
    </location>
</feature>
<dbReference type="KEGG" id="seps:DP17_693"/>
<dbReference type="RefSeq" id="WP_002468325.1">
    <property type="nucleotide sequence ID" value="NZ_CAJPVF010000012.1"/>
</dbReference>
<dbReference type="AlphaFoldDB" id="A0A8I0W8V6"/>